<dbReference type="EMBL" id="CH480822">
    <property type="protein sequence ID" value="EDW55580.1"/>
    <property type="molecule type" value="Genomic_DNA"/>
</dbReference>
<gene>
    <name evidence="2" type="primary">Dsec\GM17247</name>
    <name evidence="2" type="ORF">Dsec_GM17247</name>
</gene>
<reference evidence="2 3" key="1">
    <citation type="journal article" date="2007" name="Nature">
        <title>Evolution of genes and genomes on the Drosophila phylogeny.</title>
        <authorList>
            <consortium name="Drosophila 12 Genomes Consortium"/>
            <person name="Clark A.G."/>
            <person name="Eisen M.B."/>
            <person name="Smith D.R."/>
            <person name="Bergman C.M."/>
            <person name="Oliver B."/>
            <person name="Markow T.A."/>
            <person name="Kaufman T.C."/>
            <person name="Kellis M."/>
            <person name="Gelbart W."/>
            <person name="Iyer V.N."/>
            <person name="Pollard D.A."/>
            <person name="Sackton T.B."/>
            <person name="Larracuente A.M."/>
            <person name="Singh N.D."/>
            <person name="Abad J.P."/>
            <person name="Abt D.N."/>
            <person name="Adryan B."/>
            <person name="Aguade M."/>
            <person name="Akashi H."/>
            <person name="Anderson W.W."/>
            <person name="Aquadro C.F."/>
            <person name="Ardell D.H."/>
            <person name="Arguello R."/>
            <person name="Artieri C.G."/>
            <person name="Barbash D.A."/>
            <person name="Barker D."/>
            <person name="Barsanti P."/>
            <person name="Batterham P."/>
            <person name="Batzoglou S."/>
            <person name="Begun D."/>
            <person name="Bhutkar A."/>
            <person name="Blanco E."/>
            <person name="Bosak S.A."/>
            <person name="Bradley R.K."/>
            <person name="Brand A.D."/>
            <person name="Brent M.R."/>
            <person name="Brooks A.N."/>
            <person name="Brown R.H."/>
            <person name="Butlin R.K."/>
            <person name="Caggese C."/>
            <person name="Calvi B.R."/>
            <person name="Bernardo de Carvalho A."/>
            <person name="Caspi A."/>
            <person name="Castrezana S."/>
            <person name="Celniker S.E."/>
            <person name="Chang J.L."/>
            <person name="Chapple C."/>
            <person name="Chatterji S."/>
            <person name="Chinwalla A."/>
            <person name="Civetta A."/>
            <person name="Clifton S.W."/>
            <person name="Comeron J.M."/>
            <person name="Costello J.C."/>
            <person name="Coyne J.A."/>
            <person name="Daub J."/>
            <person name="David R.G."/>
            <person name="Delcher A.L."/>
            <person name="Delehaunty K."/>
            <person name="Do C.B."/>
            <person name="Ebling H."/>
            <person name="Edwards K."/>
            <person name="Eickbush T."/>
            <person name="Evans J.D."/>
            <person name="Filipski A."/>
            <person name="Findeiss S."/>
            <person name="Freyhult E."/>
            <person name="Fulton L."/>
            <person name="Fulton R."/>
            <person name="Garcia A.C."/>
            <person name="Gardiner A."/>
            <person name="Garfield D.A."/>
            <person name="Garvin B.E."/>
            <person name="Gibson G."/>
            <person name="Gilbert D."/>
            <person name="Gnerre S."/>
            <person name="Godfrey J."/>
            <person name="Good R."/>
            <person name="Gotea V."/>
            <person name="Gravely B."/>
            <person name="Greenberg A.J."/>
            <person name="Griffiths-Jones S."/>
            <person name="Gross S."/>
            <person name="Guigo R."/>
            <person name="Gustafson E.A."/>
            <person name="Haerty W."/>
            <person name="Hahn M.W."/>
            <person name="Halligan D.L."/>
            <person name="Halpern A.L."/>
            <person name="Halter G.M."/>
            <person name="Han M.V."/>
            <person name="Heger A."/>
            <person name="Hillier L."/>
            <person name="Hinrichs A.S."/>
            <person name="Holmes I."/>
            <person name="Hoskins R.A."/>
            <person name="Hubisz M.J."/>
            <person name="Hultmark D."/>
            <person name="Huntley M.A."/>
            <person name="Jaffe D.B."/>
            <person name="Jagadeeshan S."/>
            <person name="Jeck W.R."/>
            <person name="Johnson J."/>
            <person name="Jones C.D."/>
            <person name="Jordan W.C."/>
            <person name="Karpen G.H."/>
            <person name="Kataoka E."/>
            <person name="Keightley P.D."/>
            <person name="Kheradpour P."/>
            <person name="Kirkness E.F."/>
            <person name="Koerich L.B."/>
            <person name="Kristiansen K."/>
            <person name="Kudrna D."/>
            <person name="Kulathinal R.J."/>
            <person name="Kumar S."/>
            <person name="Kwok R."/>
            <person name="Lander E."/>
            <person name="Langley C.H."/>
            <person name="Lapoint R."/>
            <person name="Lazzaro B.P."/>
            <person name="Lee S.J."/>
            <person name="Levesque L."/>
            <person name="Li R."/>
            <person name="Lin C.F."/>
            <person name="Lin M.F."/>
            <person name="Lindblad-Toh K."/>
            <person name="Llopart A."/>
            <person name="Long M."/>
            <person name="Low L."/>
            <person name="Lozovsky E."/>
            <person name="Lu J."/>
            <person name="Luo M."/>
            <person name="Machado C.A."/>
            <person name="Makalowski W."/>
            <person name="Marzo M."/>
            <person name="Matsuda M."/>
            <person name="Matzkin L."/>
            <person name="McAllister B."/>
            <person name="McBride C.S."/>
            <person name="McKernan B."/>
            <person name="McKernan K."/>
            <person name="Mendez-Lago M."/>
            <person name="Minx P."/>
            <person name="Mollenhauer M.U."/>
            <person name="Montooth K."/>
            <person name="Mount S.M."/>
            <person name="Mu X."/>
            <person name="Myers E."/>
            <person name="Negre B."/>
            <person name="Newfeld S."/>
            <person name="Nielsen R."/>
            <person name="Noor M.A."/>
            <person name="O'Grady P."/>
            <person name="Pachter L."/>
            <person name="Papaceit M."/>
            <person name="Parisi M.J."/>
            <person name="Parisi M."/>
            <person name="Parts L."/>
            <person name="Pedersen J.S."/>
            <person name="Pesole G."/>
            <person name="Phillippy A.M."/>
            <person name="Ponting C.P."/>
            <person name="Pop M."/>
            <person name="Porcelli D."/>
            <person name="Powell J.R."/>
            <person name="Prohaska S."/>
            <person name="Pruitt K."/>
            <person name="Puig M."/>
            <person name="Quesneville H."/>
            <person name="Ram K.R."/>
            <person name="Rand D."/>
            <person name="Rasmussen M.D."/>
            <person name="Reed L.K."/>
            <person name="Reenan R."/>
            <person name="Reily A."/>
            <person name="Remington K.A."/>
            <person name="Rieger T.T."/>
            <person name="Ritchie M.G."/>
            <person name="Robin C."/>
            <person name="Rogers Y.H."/>
            <person name="Rohde C."/>
            <person name="Rozas J."/>
            <person name="Rubenfield M.J."/>
            <person name="Ruiz A."/>
            <person name="Russo S."/>
            <person name="Salzberg S.L."/>
            <person name="Sanchez-Gracia A."/>
            <person name="Saranga D.J."/>
            <person name="Sato H."/>
            <person name="Schaeffer S.W."/>
            <person name="Schatz M.C."/>
            <person name="Schlenke T."/>
            <person name="Schwartz R."/>
            <person name="Segarra C."/>
            <person name="Singh R.S."/>
            <person name="Sirot L."/>
            <person name="Sirota M."/>
            <person name="Sisneros N.B."/>
            <person name="Smith C.D."/>
            <person name="Smith T.F."/>
            <person name="Spieth J."/>
            <person name="Stage D.E."/>
            <person name="Stark A."/>
            <person name="Stephan W."/>
            <person name="Strausberg R.L."/>
            <person name="Strempel S."/>
            <person name="Sturgill D."/>
            <person name="Sutton G."/>
            <person name="Sutton G.G."/>
            <person name="Tao W."/>
            <person name="Teichmann S."/>
            <person name="Tobari Y.N."/>
            <person name="Tomimura Y."/>
            <person name="Tsolas J.M."/>
            <person name="Valente V.L."/>
            <person name="Venter E."/>
            <person name="Venter J.C."/>
            <person name="Vicario S."/>
            <person name="Vieira F.G."/>
            <person name="Vilella A.J."/>
            <person name="Villasante A."/>
            <person name="Walenz B."/>
            <person name="Wang J."/>
            <person name="Wasserman M."/>
            <person name="Watts T."/>
            <person name="Wilson D."/>
            <person name="Wilson R.K."/>
            <person name="Wing R.A."/>
            <person name="Wolfner M.F."/>
            <person name="Wong A."/>
            <person name="Wong G.K."/>
            <person name="Wu C.I."/>
            <person name="Wu G."/>
            <person name="Yamamoto D."/>
            <person name="Yang H.P."/>
            <person name="Yang S.P."/>
            <person name="Yorke J.A."/>
            <person name="Yoshida K."/>
            <person name="Zdobnov E."/>
            <person name="Zhang P."/>
            <person name="Zhang Y."/>
            <person name="Zimin A.V."/>
            <person name="Baldwin J."/>
            <person name="Abdouelleil A."/>
            <person name="Abdulkadir J."/>
            <person name="Abebe A."/>
            <person name="Abera B."/>
            <person name="Abreu J."/>
            <person name="Acer S.C."/>
            <person name="Aftuck L."/>
            <person name="Alexander A."/>
            <person name="An P."/>
            <person name="Anderson E."/>
            <person name="Anderson S."/>
            <person name="Arachi H."/>
            <person name="Azer M."/>
            <person name="Bachantsang P."/>
            <person name="Barry A."/>
            <person name="Bayul T."/>
            <person name="Berlin A."/>
            <person name="Bessette D."/>
            <person name="Bloom T."/>
            <person name="Blye J."/>
            <person name="Boguslavskiy L."/>
            <person name="Bonnet C."/>
            <person name="Boukhgalter B."/>
            <person name="Bourzgui I."/>
            <person name="Brown A."/>
            <person name="Cahill P."/>
            <person name="Channer S."/>
            <person name="Cheshatsang Y."/>
            <person name="Chuda L."/>
            <person name="Citroen M."/>
            <person name="Collymore A."/>
            <person name="Cooke P."/>
            <person name="Costello M."/>
            <person name="D'Aco K."/>
            <person name="Daza R."/>
            <person name="De Haan G."/>
            <person name="DeGray S."/>
            <person name="DeMaso C."/>
            <person name="Dhargay N."/>
            <person name="Dooley K."/>
            <person name="Dooley E."/>
            <person name="Doricent M."/>
            <person name="Dorje P."/>
            <person name="Dorjee K."/>
            <person name="Dupes A."/>
            <person name="Elong R."/>
            <person name="Falk J."/>
            <person name="Farina A."/>
            <person name="Faro S."/>
            <person name="Ferguson D."/>
            <person name="Fisher S."/>
            <person name="Foley C.D."/>
            <person name="Franke A."/>
            <person name="Friedrich D."/>
            <person name="Gadbois L."/>
            <person name="Gearin G."/>
            <person name="Gearin C.R."/>
            <person name="Giannoukos G."/>
            <person name="Goode T."/>
            <person name="Graham J."/>
            <person name="Grandbois E."/>
            <person name="Grewal S."/>
            <person name="Gyaltsen K."/>
            <person name="Hafez N."/>
            <person name="Hagos B."/>
            <person name="Hall J."/>
            <person name="Henson C."/>
            <person name="Hollinger A."/>
            <person name="Honan T."/>
            <person name="Huard M.D."/>
            <person name="Hughes L."/>
            <person name="Hurhula B."/>
            <person name="Husby M.E."/>
            <person name="Kamat A."/>
            <person name="Kanga B."/>
            <person name="Kashin S."/>
            <person name="Khazanovich D."/>
            <person name="Kisner P."/>
            <person name="Lance K."/>
            <person name="Lara M."/>
            <person name="Lee W."/>
            <person name="Lennon N."/>
            <person name="Letendre F."/>
            <person name="LeVine R."/>
            <person name="Lipovsky A."/>
            <person name="Liu X."/>
            <person name="Liu J."/>
            <person name="Liu S."/>
            <person name="Lokyitsang T."/>
            <person name="Lokyitsang Y."/>
            <person name="Lubonja R."/>
            <person name="Lui A."/>
            <person name="MacDonald P."/>
            <person name="Magnisalis V."/>
            <person name="Maru K."/>
            <person name="Matthews C."/>
            <person name="McCusker W."/>
            <person name="McDonough S."/>
            <person name="Mehta T."/>
            <person name="Meldrim J."/>
            <person name="Meneus L."/>
            <person name="Mihai O."/>
            <person name="Mihalev A."/>
            <person name="Mihova T."/>
            <person name="Mittelman R."/>
            <person name="Mlenga V."/>
            <person name="Montmayeur A."/>
            <person name="Mulrain L."/>
            <person name="Navidi A."/>
            <person name="Naylor J."/>
            <person name="Negash T."/>
            <person name="Nguyen T."/>
            <person name="Nguyen N."/>
            <person name="Nicol R."/>
            <person name="Norbu C."/>
            <person name="Norbu N."/>
            <person name="Novod N."/>
            <person name="O'Neill B."/>
            <person name="Osman S."/>
            <person name="Markiewicz E."/>
            <person name="Oyono O.L."/>
            <person name="Patti C."/>
            <person name="Phunkhang P."/>
            <person name="Pierre F."/>
            <person name="Priest M."/>
            <person name="Raghuraman S."/>
            <person name="Rege F."/>
            <person name="Reyes R."/>
            <person name="Rise C."/>
            <person name="Rogov P."/>
            <person name="Ross K."/>
            <person name="Ryan E."/>
            <person name="Settipalli S."/>
            <person name="Shea T."/>
            <person name="Sherpa N."/>
            <person name="Shi L."/>
            <person name="Shih D."/>
            <person name="Sparrow T."/>
            <person name="Spaulding J."/>
            <person name="Stalker J."/>
            <person name="Stange-Thomann N."/>
            <person name="Stavropoulos S."/>
            <person name="Stone C."/>
            <person name="Strader C."/>
            <person name="Tesfaye S."/>
            <person name="Thomson T."/>
            <person name="Thoulutsang Y."/>
            <person name="Thoulutsang D."/>
            <person name="Topham K."/>
            <person name="Topping I."/>
            <person name="Tsamla T."/>
            <person name="Vassiliev H."/>
            <person name="Vo A."/>
            <person name="Wangchuk T."/>
            <person name="Wangdi T."/>
            <person name="Weiand M."/>
            <person name="Wilkinson J."/>
            <person name="Wilson A."/>
            <person name="Yadav S."/>
            <person name="Young G."/>
            <person name="Yu Q."/>
            <person name="Zembek L."/>
            <person name="Zhong D."/>
            <person name="Zimmer A."/>
            <person name="Zwirko Z."/>
            <person name="Jaffe D.B."/>
            <person name="Alvarez P."/>
            <person name="Brockman W."/>
            <person name="Butler J."/>
            <person name="Chin C."/>
            <person name="Gnerre S."/>
            <person name="Grabherr M."/>
            <person name="Kleber M."/>
            <person name="Mauceli E."/>
            <person name="MacCallum I."/>
        </authorList>
    </citation>
    <scope>NUCLEOTIDE SEQUENCE [LARGE SCALE GENOMIC DNA]</scope>
    <source>
        <strain evidence="3">Rob3c / Tucson 14021-0248.25</strain>
    </source>
</reference>
<feature type="region of interest" description="Disordered" evidence="1">
    <location>
        <begin position="35"/>
        <end position="55"/>
    </location>
</feature>
<proteinExistence type="predicted"/>
<dbReference type="OMA" id="GRIPGPC"/>
<organism evidence="3">
    <name type="scientific">Drosophila sechellia</name>
    <name type="common">Fruit fly</name>
    <dbReference type="NCBI Taxonomy" id="7238"/>
    <lineage>
        <taxon>Eukaryota</taxon>
        <taxon>Metazoa</taxon>
        <taxon>Ecdysozoa</taxon>
        <taxon>Arthropoda</taxon>
        <taxon>Hexapoda</taxon>
        <taxon>Insecta</taxon>
        <taxon>Pterygota</taxon>
        <taxon>Neoptera</taxon>
        <taxon>Endopterygota</taxon>
        <taxon>Diptera</taxon>
        <taxon>Brachycera</taxon>
        <taxon>Muscomorpha</taxon>
        <taxon>Ephydroidea</taxon>
        <taxon>Drosophilidae</taxon>
        <taxon>Drosophila</taxon>
        <taxon>Sophophora</taxon>
    </lineage>
</organism>
<sequence length="55" mass="5898">MQMRHPLSYAVYGHIGEILGCTGYGRIPGPCSSFNPLGQESRTGQAAQDQQAVSM</sequence>
<dbReference type="AlphaFoldDB" id="B4I5C4"/>
<evidence type="ECO:0000313" key="3">
    <source>
        <dbReference type="Proteomes" id="UP000001292"/>
    </source>
</evidence>
<name>B4I5C4_DROSE</name>
<keyword evidence="3" id="KW-1185">Reference proteome</keyword>
<dbReference type="HOGENOM" id="CLU_3034604_0_0_1"/>
<accession>B4I5C4</accession>
<evidence type="ECO:0000256" key="1">
    <source>
        <dbReference type="SAM" id="MobiDB-lite"/>
    </source>
</evidence>
<dbReference type="Proteomes" id="UP000001292">
    <property type="component" value="Unassembled WGS sequence"/>
</dbReference>
<evidence type="ECO:0000313" key="2">
    <source>
        <dbReference type="EMBL" id="EDW55580.1"/>
    </source>
</evidence>
<protein>
    <submittedName>
        <fullName evidence="2">GM17247</fullName>
    </submittedName>
</protein>